<dbReference type="InterPro" id="IPR003598">
    <property type="entry name" value="Ig_sub2"/>
</dbReference>
<dbReference type="CDD" id="cd00063">
    <property type="entry name" value="FN3"/>
    <property type="match status" value="1"/>
</dbReference>
<protein>
    <recommendedName>
        <fullName evidence="3">Ig-like domain-containing protein</fullName>
    </recommendedName>
</protein>
<dbReference type="Proteomes" id="UP000683360">
    <property type="component" value="Unassembled WGS sequence"/>
</dbReference>
<feature type="domain" description="Ig-like" evidence="3">
    <location>
        <begin position="218"/>
        <end position="297"/>
    </location>
</feature>
<dbReference type="PANTHER" id="PTHR46013:SF7">
    <property type="entry name" value="IG-LIKE DOMAIN-CONTAINING PROTEIN"/>
    <property type="match status" value="1"/>
</dbReference>
<feature type="domain" description="Ig-like" evidence="3">
    <location>
        <begin position="129"/>
        <end position="213"/>
    </location>
</feature>
<dbReference type="Pfam" id="PF13895">
    <property type="entry name" value="Ig_2"/>
    <property type="match status" value="2"/>
</dbReference>
<dbReference type="InterPro" id="IPR003961">
    <property type="entry name" value="FN3_dom"/>
</dbReference>
<keyword evidence="5" id="KW-1185">Reference proteome</keyword>
<dbReference type="EMBL" id="CAJPWZ010002366">
    <property type="protein sequence ID" value="CAG2236698.1"/>
    <property type="molecule type" value="Genomic_DNA"/>
</dbReference>
<evidence type="ECO:0000313" key="5">
    <source>
        <dbReference type="Proteomes" id="UP000683360"/>
    </source>
</evidence>
<name>A0A8S3TT29_MYTED</name>
<proteinExistence type="predicted"/>
<feature type="chain" id="PRO_5035796653" description="Ig-like domain-containing protein" evidence="2">
    <location>
        <begin position="33"/>
        <end position="654"/>
    </location>
</feature>
<dbReference type="OrthoDB" id="10039395at2759"/>
<evidence type="ECO:0000259" key="3">
    <source>
        <dbReference type="PROSITE" id="PS50835"/>
    </source>
</evidence>
<keyword evidence="1" id="KW-0812">Transmembrane</keyword>
<dbReference type="InterPro" id="IPR003599">
    <property type="entry name" value="Ig_sub"/>
</dbReference>
<dbReference type="PROSITE" id="PS50835">
    <property type="entry name" value="IG_LIKE"/>
    <property type="match status" value="3"/>
</dbReference>
<feature type="signal peptide" evidence="2">
    <location>
        <begin position="1"/>
        <end position="32"/>
    </location>
</feature>
<keyword evidence="1" id="KW-0472">Membrane</keyword>
<comment type="caution">
    <text evidence="4">The sequence shown here is derived from an EMBL/GenBank/DDBJ whole genome shotgun (WGS) entry which is preliminary data.</text>
</comment>
<dbReference type="PANTHER" id="PTHR46013">
    <property type="entry name" value="VASCULAR CELL ADHESION MOLECULE 1"/>
    <property type="match status" value="1"/>
</dbReference>
<dbReference type="InterPro" id="IPR036179">
    <property type="entry name" value="Ig-like_dom_sf"/>
</dbReference>
<organism evidence="4 5">
    <name type="scientific">Mytilus edulis</name>
    <name type="common">Blue mussel</name>
    <dbReference type="NCBI Taxonomy" id="6550"/>
    <lineage>
        <taxon>Eukaryota</taxon>
        <taxon>Metazoa</taxon>
        <taxon>Spiralia</taxon>
        <taxon>Lophotrochozoa</taxon>
        <taxon>Mollusca</taxon>
        <taxon>Bivalvia</taxon>
        <taxon>Autobranchia</taxon>
        <taxon>Pteriomorphia</taxon>
        <taxon>Mytilida</taxon>
        <taxon>Mytiloidea</taxon>
        <taxon>Mytilidae</taxon>
        <taxon>Mytilinae</taxon>
        <taxon>Mytilus</taxon>
    </lineage>
</organism>
<dbReference type="AlphaFoldDB" id="A0A8S3TT29"/>
<gene>
    <name evidence="4" type="ORF">MEDL_49209</name>
</gene>
<dbReference type="SMART" id="SM00408">
    <property type="entry name" value="IGc2"/>
    <property type="match status" value="3"/>
</dbReference>
<dbReference type="InterPro" id="IPR013783">
    <property type="entry name" value="Ig-like_fold"/>
</dbReference>
<accession>A0A8S3TT29</accession>
<dbReference type="InterPro" id="IPR007110">
    <property type="entry name" value="Ig-like_dom"/>
</dbReference>
<keyword evidence="1" id="KW-1133">Transmembrane helix</keyword>
<feature type="domain" description="Ig-like" evidence="3">
    <location>
        <begin position="304"/>
        <end position="385"/>
    </location>
</feature>
<dbReference type="SMART" id="SM00409">
    <property type="entry name" value="IG"/>
    <property type="match status" value="3"/>
</dbReference>
<dbReference type="SUPFAM" id="SSF49265">
    <property type="entry name" value="Fibronectin type III"/>
    <property type="match status" value="1"/>
</dbReference>
<feature type="transmembrane region" description="Helical" evidence="1">
    <location>
        <begin position="496"/>
        <end position="517"/>
    </location>
</feature>
<evidence type="ECO:0000256" key="2">
    <source>
        <dbReference type="SAM" id="SignalP"/>
    </source>
</evidence>
<evidence type="ECO:0000256" key="1">
    <source>
        <dbReference type="SAM" id="Phobius"/>
    </source>
</evidence>
<dbReference type="Gene3D" id="2.60.40.10">
    <property type="entry name" value="Immunoglobulins"/>
    <property type="match status" value="4"/>
</dbReference>
<dbReference type="InterPro" id="IPR036116">
    <property type="entry name" value="FN3_sf"/>
</dbReference>
<keyword evidence="2" id="KW-0732">Signal</keyword>
<dbReference type="SUPFAM" id="SSF48726">
    <property type="entry name" value="Immunoglobulin"/>
    <property type="match status" value="3"/>
</dbReference>
<sequence>MHCLLFKVLTFYILQEQIVCVTLSASPNYVSAFVDIKLICNIDESIENAKIVTFGKNSSVIGRVKCSKKTRLFFYRRHNYGRCHFWDKSCCDFTNNTVTWTYKPFTTPIIDETFYCEVNGYSNSTTVRPAVLSSVKVSPSSTEYKITQGETVENITCSAVCWPICTFQWIGQNYEKDGAELILENITISQSGSYQCQAKNRLRLGSSTFINIDVLYAPETVVLSPSKEIYTRTEGGSISSITCSADCNPVCNITWTYPDKRTLPRSYFYEYSLEKTHDGEYTCKAFNDIGYKEKSVTVIVNYAPFDVQLSQNSTSFIVEENKHVLINCSANCRPQCQYQWTRQTNWSSSNTQLVIRYAKKGDSGSYRCAARNSVGYKYSSYVLVTVHSRPTKVKTIAAKSQGSTTASIAWIPDMSVVPRQNFTLQFKRRNDIDFTNMFFEEYANQQNIYLLHVKSLTPSTEYVFKILSENYLGRTESTEVRFVTRAEPRTLIRTDLVVGISLISIAVLLIMVTLVLVQRFILIKQHSDHSISGSKCYGDGTTKPERSTNPEESLYEITNLQLLNIGSSSEASRDINETTQELGDTPRDNFLRTPAYRNLTDKQHVRLTATEIRRQRNKLLVQYANITAKNKKINDRVEKKALKPLIMPKPKMKT</sequence>
<evidence type="ECO:0000313" key="4">
    <source>
        <dbReference type="EMBL" id="CAG2236698.1"/>
    </source>
</evidence>
<reference evidence="4" key="1">
    <citation type="submission" date="2021-03" db="EMBL/GenBank/DDBJ databases">
        <authorList>
            <person name="Bekaert M."/>
        </authorList>
    </citation>
    <scope>NUCLEOTIDE SEQUENCE</scope>
</reference>